<gene>
    <name evidence="1" type="ORF">E4U43_006333</name>
</gene>
<dbReference type="OrthoDB" id="62952at2759"/>
<accession>A0A9P7NE88</accession>
<dbReference type="AlphaFoldDB" id="A0A9P7NE88"/>
<keyword evidence="2" id="KW-1185">Reference proteome</keyword>
<dbReference type="PANTHER" id="PTHR42085">
    <property type="entry name" value="F-BOX DOMAIN-CONTAINING PROTEIN"/>
    <property type="match status" value="1"/>
</dbReference>
<name>A0A9P7NE88_9HYPO</name>
<sequence>MTPKCETACLGEKYDPADFFTLPVEIRLIIYRMVLALETPLSLFKEARSRMVESFILRKPVRWLSLLHTNRQVNREASAVLYGQHHFILMDMTPLQLDLQQ</sequence>
<dbReference type="EMBL" id="SRPW01000436">
    <property type="protein sequence ID" value="KAG6014632.1"/>
    <property type="molecule type" value="Genomic_DNA"/>
</dbReference>
<evidence type="ECO:0000313" key="2">
    <source>
        <dbReference type="Proteomes" id="UP000748025"/>
    </source>
</evidence>
<protein>
    <recommendedName>
        <fullName evidence="3">F-box domain-containing protein</fullName>
    </recommendedName>
</protein>
<reference evidence="1" key="1">
    <citation type="journal article" date="2020" name="bioRxiv">
        <title>Whole genome comparisons of ergot fungi reveals the divergence and evolution of species within the genus Claviceps are the result of varying mechanisms driving genome evolution and host range expansion.</title>
        <authorList>
            <person name="Wyka S.A."/>
            <person name="Mondo S.J."/>
            <person name="Liu M."/>
            <person name="Dettman J."/>
            <person name="Nalam V."/>
            <person name="Broders K.D."/>
        </authorList>
    </citation>
    <scope>NUCLEOTIDE SEQUENCE</scope>
    <source>
        <strain evidence="1">CCC 602</strain>
    </source>
</reference>
<proteinExistence type="predicted"/>
<comment type="caution">
    <text evidence="1">The sequence shown here is derived from an EMBL/GenBank/DDBJ whole genome shotgun (WGS) entry which is preliminary data.</text>
</comment>
<evidence type="ECO:0000313" key="1">
    <source>
        <dbReference type="EMBL" id="KAG6014632.1"/>
    </source>
</evidence>
<organism evidence="1 2">
    <name type="scientific">Claviceps pusilla</name>
    <dbReference type="NCBI Taxonomy" id="123648"/>
    <lineage>
        <taxon>Eukaryota</taxon>
        <taxon>Fungi</taxon>
        <taxon>Dikarya</taxon>
        <taxon>Ascomycota</taxon>
        <taxon>Pezizomycotina</taxon>
        <taxon>Sordariomycetes</taxon>
        <taxon>Hypocreomycetidae</taxon>
        <taxon>Hypocreales</taxon>
        <taxon>Clavicipitaceae</taxon>
        <taxon>Claviceps</taxon>
    </lineage>
</organism>
<evidence type="ECO:0008006" key="3">
    <source>
        <dbReference type="Google" id="ProtNLM"/>
    </source>
</evidence>
<dbReference type="PANTHER" id="PTHR42085:SF2">
    <property type="entry name" value="F-BOX DOMAIN-CONTAINING PROTEIN"/>
    <property type="match status" value="1"/>
</dbReference>
<dbReference type="InterPro" id="IPR038883">
    <property type="entry name" value="AN11006-like"/>
</dbReference>
<dbReference type="Proteomes" id="UP000748025">
    <property type="component" value="Unassembled WGS sequence"/>
</dbReference>